<name>A0ACC2LQG9_PERAE</name>
<evidence type="ECO:0000313" key="1">
    <source>
        <dbReference type="EMBL" id="KAJ8635413.1"/>
    </source>
</evidence>
<organism evidence="1 2">
    <name type="scientific">Persea americana</name>
    <name type="common">Avocado</name>
    <dbReference type="NCBI Taxonomy" id="3435"/>
    <lineage>
        <taxon>Eukaryota</taxon>
        <taxon>Viridiplantae</taxon>
        <taxon>Streptophyta</taxon>
        <taxon>Embryophyta</taxon>
        <taxon>Tracheophyta</taxon>
        <taxon>Spermatophyta</taxon>
        <taxon>Magnoliopsida</taxon>
        <taxon>Magnoliidae</taxon>
        <taxon>Laurales</taxon>
        <taxon>Lauraceae</taxon>
        <taxon>Persea</taxon>
    </lineage>
</organism>
<protein>
    <submittedName>
        <fullName evidence="1">Uncharacterized protein</fullName>
    </submittedName>
</protein>
<dbReference type="EMBL" id="CM056811">
    <property type="protein sequence ID" value="KAJ8635413.1"/>
    <property type="molecule type" value="Genomic_DNA"/>
</dbReference>
<gene>
    <name evidence="1" type="ORF">MRB53_009680</name>
</gene>
<accession>A0ACC2LQG9</accession>
<keyword evidence="2" id="KW-1185">Reference proteome</keyword>
<evidence type="ECO:0000313" key="2">
    <source>
        <dbReference type="Proteomes" id="UP001234297"/>
    </source>
</evidence>
<proteinExistence type="predicted"/>
<sequence>MKHVFASRNTRDVSGRNACKWALTRGIIKHIASESQAEGKQRSRQSSSLKSDLVSWYQSSSSDKRQSDPFVFKASSAKLLLHDSNTKLRLQAFSRKLYKLSLHRSVCASYSAQSISLQIAAVLDLFFVVLNIFISLTSRPPGLITAFFEV</sequence>
<reference evidence="1 2" key="1">
    <citation type="journal article" date="2022" name="Hortic Res">
        <title>A haplotype resolved chromosomal level avocado genome allows analysis of novel avocado genes.</title>
        <authorList>
            <person name="Nath O."/>
            <person name="Fletcher S.J."/>
            <person name="Hayward A."/>
            <person name="Shaw L.M."/>
            <person name="Masouleh A.K."/>
            <person name="Furtado A."/>
            <person name="Henry R.J."/>
            <person name="Mitter N."/>
        </authorList>
    </citation>
    <scope>NUCLEOTIDE SEQUENCE [LARGE SCALE GENOMIC DNA]</scope>
    <source>
        <strain evidence="2">cv. Hass</strain>
    </source>
</reference>
<comment type="caution">
    <text evidence="1">The sequence shown here is derived from an EMBL/GenBank/DDBJ whole genome shotgun (WGS) entry which is preliminary data.</text>
</comment>
<dbReference type="Proteomes" id="UP001234297">
    <property type="component" value="Chromosome 3"/>
</dbReference>